<protein>
    <submittedName>
        <fullName evidence="5">GGDEF domain-containing protein</fullName>
    </submittedName>
</protein>
<evidence type="ECO:0000313" key="5">
    <source>
        <dbReference type="EMBL" id="MBC5663652.1"/>
    </source>
</evidence>
<dbReference type="Gene3D" id="3.30.70.270">
    <property type="match status" value="1"/>
</dbReference>
<keyword evidence="2" id="KW-0238">DNA-binding</keyword>
<evidence type="ECO:0000313" key="6">
    <source>
        <dbReference type="Proteomes" id="UP000615234"/>
    </source>
</evidence>
<dbReference type="PROSITE" id="PS50887">
    <property type="entry name" value="GGDEF"/>
    <property type="match status" value="1"/>
</dbReference>
<proteinExistence type="predicted"/>
<comment type="caution">
    <text evidence="5">The sequence shown here is derived from an EMBL/GenBank/DDBJ whole genome shotgun (WGS) entry which is preliminary data.</text>
</comment>
<evidence type="ECO:0000256" key="3">
    <source>
        <dbReference type="ARBA" id="ARBA00023163"/>
    </source>
</evidence>
<dbReference type="PANTHER" id="PTHR30146">
    <property type="entry name" value="LACI-RELATED TRANSCRIPTIONAL REPRESSOR"/>
    <property type="match status" value="1"/>
</dbReference>
<dbReference type="InterPro" id="IPR000160">
    <property type="entry name" value="GGDEF_dom"/>
</dbReference>
<dbReference type="NCBIfam" id="TIGR00254">
    <property type="entry name" value="GGDEF"/>
    <property type="match status" value="1"/>
</dbReference>
<dbReference type="EMBL" id="JACOOX010000006">
    <property type="protein sequence ID" value="MBC5663652.1"/>
    <property type="molecule type" value="Genomic_DNA"/>
</dbReference>
<reference evidence="5 6" key="1">
    <citation type="submission" date="2020-08" db="EMBL/GenBank/DDBJ databases">
        <title>Genome public.</title>
        <authorList>
            <person name="Liu C."/>
            <person name="Sun Q."/>
        </authorList>
    </citation>
    <scope>NUCLEOTIDE SEQUENCE [LARGE SCALE GENOMIC DNA]</scope>
    <source>
        <strain evidence="5 6">NSJ-10</strain>
    </source>
</reference>
<dbReference type="GO" id="GO:0003700">
    <property type="term" value="F:DNA-binding transcription factor activity"/>
    <property type="evidence" value="ECO:0007669"/>
    <property type="project" value="TreeGrafter"/>
</dbReference>
<dbReference type="CDD" id="cd01949">
    <property type="entry name" value="GGDEF"/>
    <property type="match status" value="1"/>
</dbReference>
<dbReference type="CDD" id="cd06267">
    <property type="entry name" value="PBP1_LacI_sugar_binding-like"/>
    <property type="match status" value="1"/>
</dbReference>
<dbReference type="Pfam" id="PF13377">
    <property type="entry name" value="Peripla_BP_3"/>
    <property type="match status" value="1"/>
</dbReference>
<dbReference type="InterPro" id="IPR043128">
    <property type="entry name" value="Rev_trsase/Diguanyl_cyclase"/>
</dbReference>
<organism evidence="5 6">
    <name type="scientific">Coprococcus hominis</name>
    <name type="common">ex Liu et al. 2022</name>
    <dbReference type="NCBI Taxonomy" id="2763039"/>
    <lineage>
        <taxon>Bacteria</taxon>
        <taxon>Bacillati</taxon>
        <taxon>Bacillota</taxon>
        <taxon>Clostridia</taxon>
        <taxon>Lachnospirales</taxon>
        <taxon>Lachnospiraceae</taxon>
        <taxon>Coprococcus</taxon>
    </lineage>
</organism>
<keyword evidence="3" id="KW-0804">Transcription</keyword>
<gene>
    <name evidence="5" type="ORF">H8S09_12350</name>
</gene>
<keyword evidence="1" id="KW-0805">Transcription regulation</keyword>
<evidence type="ECO:0000256" key="1">
    <source>
        <dbReference type="ARBA" id="ARBA00023015"/>
    </source>
</evidence>
<dbReference type="Proteomes" id="UP000615234">
    <property type="component" value="Unassembled WGS sequence"/>
</dbReference>
<dbReference type="InterPro" id="IPR028082">
    <property type="entry name" value="Peripla_BP_I"/>
</dbReference>
<name>A0A8I0AQR7_9FIRM</name>
<dbReference type="RefSeq" id="WP_117808364.1">
    <property type="nucleotide sequence ID" value="NZ_JACOOX010000006.1"/>
</dbReference>
<dbReference type="SMART" id="SM00267">
    <property type="entry name" value="GGDEF"/>
    <property type="match status" value="1"/>
</dbReference>
<dbReference type="SUPFAM" id="SSF55073">
    <property type="entry name" value="Nucleotide cyclase"/>
    <property type="match status" value="1"/>
</dbReference>
<evidence type="ECO:0000256" key="2">
    <source>
        <dbReference type="ARBA" id="ARBA00023125"/>
    </source>
</evidence>
<dbReference type="InterPro" id="IPR046335">
    <property type="entry name" value="LacI/GalR-like_sensor"/>
</dbReference>
<dbReference type="Gene3D" id="3.40.50.2300">
    <property type="match status" value="2"/>
</dbReference>
<keyword evidence="6" id="KW-1185">Reference proteome</keyword>
<dbReference type="AlphaFoldDB" id="A0A8I0AQR7"/>
<sequence length="766" mass="86033">MTNNRLNIGLFICHLDNEYANEICKGAEYAAKELDVNLIVFPGMFLNASFNDPENEIYDYQYNSVFYYAKKENLDALIVSVGTIASFISQKSIEAFLDTFKDIPILTLESKVSGYPCLQTDSTAGLRDAIEHLIIHHNRKHICFVAGRKTNEDALERLNVYRTTMKAHNIPVTEDMIVYGDYSEYSREIVGKLLDDNPDADAIIFSNDQMAIGGYQELKSRNIRIGADISVIGFDNSPGSVTMVPPLTTVNANTPALGYRAVGKIIQDIKAGEFCSSVLDSHFVKRLSCGCSLHENTEHMPIDSFSTVSDILEYCDDSILGNIKNSFFGTIVLDQINSIWKDIIEIAILPKAKPYPKNLIVDKLMTLLSSPVTSFFSVTNIAFSFRCFSGVIIALINDPDKRSEYYRLNSHITSAIAQFLSTSLYQQEHDSKTGSWSSIYITRDTLTYGTDTAKTFSSMLAKLKDLGFAASYLYAYDEPVAIQPDGSWKTPDTLYLQAFYNPKHTAVLSGETRRIASTDIFDNEYTGFEDRFTAVIVPIFTNEQHHGLFVCNTDVDHFGHIYTTSLHLGASFKYLSLLKEQIQTKEQLVMSLSEIHEKNELLNHLSTSDELTGVNNRRGLMEKVEYLINKPANHGRKAMLLFADMDSLKIVNDKFGHNDGDFALKNIANILMTSFRASDIVGRIGGDEFVCFAFIDDLDFPKTVQARIQELSNELNETCGKPYYIEMSVGVSEFSCDPNIKIEDLLSQADSALYSNKRYKRMSVLK</sequence>
<dbReference type="PANTHER" id="PTHR30146:SF109">
    <property type="entry name" value="HTH-TYPE TRANSCRIPTIONAL REGULATOR GALS"/>
    <property type="match status" value="1"/>
</dbReference>
<feature type="domain" description="GGDEF" evidence="4">
    <location>
        <begin position="636"/>
        <end position="766"/>
    </location>
</feature>
<dbReference type="GO" id="GO:0000976">
    <property type="term" value="F:transcription cis-regulatory region binding"/>
    <property type="evidence" value="ECO:0007669"/>
    <property type="project" value="TreeGrafter"/>
</dbReference>
<dbReference type="SUPFAM" id="SSF53822">
    <property type="entry name" value="Periplasmic binding protein-like I"/>
    <property type="match status" value="1"/>
</dbReference>
<evidence type="ECO:0000259" key="4">
    <source>
        <dbReference type="PROSITE" id="PS50887"/>
    </source>
</evidence>
<dbReference type="InterPro" id="IPR029787">
    <property type="entry name" value="Nucleotide_cyclase"/>
</dbReference>
<accession>A0A8I0AQR7</accession>
<dbReference type="Pfam" id="PF00990">
    <property type="entry name" value="GGDEF"/>
    <property type="match status" value="1"/>
</dbReference>